<gene>
    <name evidence="2" type="ORF">K435DRAFT_824372</name>
</gene>
<dbReference type="OrthoDB" id="3208495at2759"/>
<name>A0A4S8KNV2_DENBC</name>
<keyword evidence="3" id="KW-1185">Reference proteome</keyword>
<protein>
    <submittedName>
        <fullName evidence="2">Uncharacterized protein</fullName>
    </submittedName>
</protein>
<dbReference type="AlphaFoldDB" id="A0A4S8KNV2"/>
<feature type="chain" id="PRO_5020987086" evidence="1">
    <location>
        <begin position="17"/>
        <end position="332"/>
    </location>
</feature>
<feature type="signal peptide" evidence="1">
    <location>
        <begin position="1"/>
        <end position="16"/>
    </location>
</feature>
<proteinExistence type="predicted"/>
<accession>A0A4S8KNV2</accession>
<keyword evidence="1" id="KW-0732">Signal</keyword>
<evidence type="ECO:0000313" key="2">
    <source>
        <dbReference type="EMBL" id="THU77289.1"/>
    </source>
</evidence>
<organism evidence="2 3">
    <name type="scientific">Dendrothele bispora (strain CBS 962.96)</name>
    <dbReference type="NCBI Taxonomy" id="1314807"/>
    <lineage>
        <taxon>Eukaryota</taxon>
        <taxon>Fungi</taxon>
        <taxon>Dikarya</taxon>
        <taxon>Basidiomycota</taxon>
        <taxon>Agaricomycotina</taxon>
        <taxon>Agaricomycetes</taxon>
        <taxon>Agaricomycetidae</taxon>
        <taxon>Agaricales</taxon>
        <taxon>Agaricales incertae sedis</taxon>
        <taxon>Dendrothele</taxon>
    </lineage>
</organism>
<evidence type="ECO:0000256" key="1">
    <source>
        <dbReference type="SAM" id="SignalP"/>
    </source>
</evidence>
<dbReference type="Pfam" id="PF18759">
    <property type="entry name" value="Plavaka"/>
    <property type="match status" value="1"/>
</dbReference>
<evidence type="ECO:0000313" key="3">
    <source>
        <dbReference type="Proteomes" id="UP000297245"/>
    </source>
</evidence>
<dbReference type="EMBL" id="ML180489">
    <property type="protein sequence ID" value="THU77289.1"/>
    <property type="molecule type" value="Genomic_DNA"/>
</dbReference>
<dbReference type="Proteomes" id="UP000297245">
    <property type="component" value="Unassembled WGS sequence"/>
</dbReference>
<dbReference type="InterPro" id="IPR041078">
    <property type="entry name" value="Plavaka"/>
</dbReference>
<reference evidence="2 3" key="1">
    <citation type="journal article" date="2019" name="Nat. Ecol. Evol.">
        <title>Megaphylogeny resolves global patterns of mushroom evolution.</title>
        <authorList>
            <person name="Varga T."/>
            <person name="Krizsan K."/>
            <person name="Foldi C."/>
            <person name="Dima B."/>
            <person name="Sanchez-Garcia M."/>
            <person name="Sanchez-Ramirez S."/>
            <person name="Szollosi G.J."/>
            <person name="Szarkandi J.G."/>
            <person name="Papp V."/>
            <person name="Albert L."/>
            <person name="Andreopoulos W."/>
            <person name="Angelini C."/>
            <person name="Antonin V."/>
            <person name="Barry K.W."/>
            <person name="Bougher N.L."/>
            <person name="Buchanan P."/>
            <person name="Buyck B."/>
            <person name="Bense V."/>
            <person name="Catcheside P."/>
            <person name="Chovatia M."/>
            <person name="Cooper J."/>
            <person name="Damon W."/>
            <person name="Desjardin D."/>
            <person name="Finy P."/>
            <person name="Geml J."/>
            <person name="Haridas S."/>
            <person name="Hughes K."/>
            <person name="Justo A."/>
            <person name="Karasinski D."/>
            <person name="Kautmanova I."/>
            <person name="Kiss B."/>
            <person name="Kocsube S."/>
            <person name="Kotiranta H."/>
            <person name="LaButti K.M."/>
            <person name="Lechner B.E."/>
            <person name="Liimatainen K."/>
            <person name="Lipzen A."/>
            <person name="Lukacs Z."/>
            <person name="Mihaltcheva S."/>
            <person name="Morgado L.N."/>
            <person name="Niskanen T."/>
            <person name="Noordeloos M.E."/>
            <person name="Ohm R.A."/>
            <person name="Ortiz-Santana B."/>
            <person name="Ovrebo C."/>
            <person name="Racz N."/>
            <person name="Riley R."/>
            <person name="Savchenko A."/>
            <person name="Shiryaev A."/>
            <person name="Soop K."/>
            <person name="Spirin V."/>
            <person name="Szebenyi C."/>
            <person name="Tomsovsky M."/>
            <person name="Tulloss R.E."/>
            <person name="Uehling J."/>
            <person name="Grigoriev I.V."/>
            <person name="Vagvolgyi C."/>
            <person name="Papp T."/>
            <person name="Martin F.M."/>
            <person name="Miettinen O."/>
            <person name="Hibbett D.S."/>
            <person name="Nagy L.G."/>
        </authorList>
    </citation>
    <scope>NUCLEOTIDE SEQUENCE [LARGE SCALE GENOMIC DNA]</scope>
    <source>
        <strain evidence="2 3">CBS 962.96</strain>
    </source>
</reference>
<sequence>MKKLLLVLFVMAVAFSNQDGWLEGSVTLRLPAEGIKQAESGAPEYVVDGIFYRKLLILIRNAFQSPISKTFHFVPFKLYRTTSSPFSTISTSSPSTPHMQRLFSEVYNSEAMIQEHEKIMISESKKFQSQHDPRVPTPENVVAAILLWSDATHLASFGTASLWPVYPFFGNQSKYRRSKPTMFAAHHLAYLPNLPPALQEFYKKTFGIAASSATLTHLKRELMQAHAYKHGIIIECGDEKRAKVRTDTEWRRNKIELVRTFIFNLGYAIASTFVNAFSEKLAKVDFNFYSMFVPDLLHEFELGVWKATFTHLLRVLYAAAGDRIQELNKRLQ</sequence>